<evidence type="ECO:0000313" key="7">
    <source>
        <dbReference type="Proteomes" id="UP001220022"/>
    </source>
</evidence>
<evidence type="ECO:0000259" key="4">
    <source>
        <dbReference type="Pfam" id="PF00534"/>
    </source>
</evidence>
<keyword evidence="1" id="KW-0328">Glycosyltransferase</keyword>
<dbReference type="PANTHER" id="PTHR45947">
    <property type="entry name" value="SULFOQUINOVOSYL TRANSFERASE SQD2"/>
    <property type="match status" value="1"/>
</dbReference>
<proteinExistence type="predicted"/>
<dbReference type="PANTHER" id="PTHR45947:SF3">
    <property type="entry name" value="SULFOQUINOVOSYL TRANSFERASE SQD2"/>
    <property type="match status" value="1"/>
</dbReference>
<organism evidence="6 7">
    <name type="scientific">Streptantibioticus ferralitis</name>
    <dbReference type="NCBI Taxonomy" id="236510"/>
    <lineage>
        <taxon>Bacteria</taxon>
        <taxon>Bacillati</taxon>
        <taxon>Actinomycetota</taxon>
        <taxon>Actinomycetes</taxon>
        <taxon>Kitasatosporales</taxon>
        <taxon>Streptomycetaceae</taxon>
        <taxon>Streptantibioticus</taxon>
    </lineage>
</organism>
<name>A0ABT5YWK4_9ACTN</name>
<evidence type="ECO:0000256" key="3">
    <source>
        <dbReference type="SAM" id="MobiDB-lite"/>
    </source>
</evidence>
<keyword evidence="7" id="KW-1185">Reference proteome</keyword>
<evidence type="ECO:0000256" key="2">
    <source>
        <dbReference type="ARBA" id="ARBA00022679"/>
    </source>
</evidence>
<comment type="caution">
    <text evidence="6">The sequence shown here is derived from an EMBL/GenBank/DDBJ whole genome shotgun (WGS) entry which is preliminary data.</text>
</comment>
<gene>
    <name evidence="6" type="ORF">P2L57_08600</name>
</gene>
<dbReference type="Proteomes" id="UP001220022">
    <property type="component" value="Unassembled WGS sequence"/>
</dbReference>
<dbReference type="SUPFAM" id="SSF53756">
    <property type="entry name" value="UDP-Glycosyltransferase/glycogen phosphorylase"/>
    <property type="match status" value="1"/>
</dbReference>
<reference evidence="6 7" key="1">
    <citation type="submission" date="2023-03" db="EMBL/GenBank/DDBJ databases">
        <title>Draft genome sequence of type strain Streptomyces ferralitis JCM 14344.</title>
        <authorList>
            <person name="Klaysubun C."/>
            <person name="Duangmal K."/>
        </authorList>
    </citation>
    <scope>NUCLEOTIDE SEQUENCE [LARGE SCALE GENOMIC DNA]</scope>
    <source>
        <strain evidence="6 7">JCM 14344</strain>
    </source>
</reference>
<sequence length="385" mass="41459">MATGPTHARPAPYAVPPAGDPRPIPNRLHIAFLAGRDLASPHAGGSELLVDRLARGLVDRGHRASLLCGGPVGSDRPYQVIRNGGAYSQFLSAPVAVRRRLRGCDLLVEVCNGLPYLAPLWLRGTPSVCLVNHVHSELWPIRYPQPIAAAGRYAEAVLMPRAHRGNLFVAVSPSTALALTELGVAPDRIRVITNGVEDASAITPEAPDPLFLALGRLADYKRIDVLIRLWERVRPVTGGTLVIAGDGPERARLERLAGPGVRFTGRVTESRKHQLLCDAWLLLHPARVEGWGLVITEAAIRRTPAVGFDVPGLRDSVAHGHTGLLTATESAFASAWASLALDPRRRNAMGHAARRRALDLEWTETVDRFTGVVAEALHREPLGGG</sequence>
<feature type="domain" description="Glycosyl transferase family 1" evidence="4">
    <location>
        <begin position="206"/>
        <end position="356"/>
    </location>
</feature>
<dbReference type="InterPro" id="IPR001296">
    <property type="entry name" value="Glyco_trans_1"/>
</dbReference>
<dbReference type="Pfam" id="PF00534">
    <property type="entry name" value="Glycos_transf_1"/>
    <property type="match status" value="1"/>
</dbReference>
<dbReference type="EMBL" id="JARHTQ010000004">
    <property type="protein sequence ID" value="MDF2255782.1"/>
    <property type="molecule type" value="Genomic_DNA"/>
</dbReference>
<feature type="region of interest" description="Disordered" evidence="3">
    <location>
        <begin position="1"/>
        <end position="20"/>
    </location>
</feature>
<protein>
    <submittedName>
        <fullName evidence="6">Glycosyltransferase family 4 protein</fullName>
    </submittedName>
</protein>
<dbReference type="Gene3D" id="3.40.50.2000">
    <property type="entry name" value="Glycogen Phosphorylase B"/>
    <property type="match status" value="2"/>
</dbReference>
<dbReference type="CDD" id="cd03801">
    <property type="entry name" value="GT4_PimA-like"/>
    <property type="match status" value="1"/>
</dbReference>
<dbReference type="Pfam" id="PF13439">
    <property type="entry name" value="Glyco_transf_4"/>
    <property type="match status" value="1"/>
</dbReference>
<dbReference type="InterPro" id="IPR028098">
    <property type="entry name" value="Glyco_trans_4-like_N"/>
</dbReference>
<dbReference type="RefSeq" id="WP_275810864.1">
    <property type="nucleotide sequence ID" value="NZ_BAAANM010000019.1"/>
</dbReference>
<accession>A0ABT5YWK4</accession>
<evidence type="ECO:0000259" key="5">
    <source>
        <dbReference type="Pfam" id="PF13439"/>
    </source>
</evidence>
<evidence type="ECO:0000256" key="1">
    <source>
        <dbReference type="ARBA" id="ARBA00022676"/>
    </source>
</evidence>
<keyword evidence="2" id="KW-0808">Transferase</keyword>
<dbReference type="InterPro" id="IPR050194">
    <property type="entry name" value="Glycosyltransferase_grp1"/>
</dbReference>
<feature type="domain" description="Glycosyltransferase subfamily 4-like N-terminal" evidence="5">
    <location>
        <begin position="44"/>
        <end position="198"/>
    </location>
</feature>
<evidence type="ECO:0000313" key="6">
    <source>
        <dbReference type="EMBL" id="MDF2255782.1"/>
    </source>
</evidence>